<evidence type="ECO:0000313" key="12">
    <source>
        <dbReference type="EMBL" id="AHG88933.1"/>
    </source>
</evidence>
<dbReference type="GO" id="GO:0005829">
    <property type="term" value="C:cytosol"/>
    <property type="evidence" value="ECO:0007669"/>
    <property type="project" value="TreeGrafter"/>
</dbReference>
<feature type="DNA-binding region" description="OmpR/PhoB-type" evidence="9">
    <location>
        <begin position="134"/>
        <end position="233"/>
    </location>
</feature>
<evidence type="ECO:0000256" key="3">
    <source>
        <dbReference type="ARBA" id="ARBA00023012"/>
    </source>
</evidence>
<dbReference type="Gene3D" id="3.40.50.2300">
    <property type="match status" value="1"/>
</dbReference>
<gene>
    <name evidence="12" type="ORF">J421_1396</name>
</gene>
<dbReference type="PANTHER" id="PTHR48111">
    <property type="entry name" value="REGULATOR OF RPOS"/>
    <property type="match status" value="1"/>
</dbReference>
<dbReference type="PANTHER" id="PTHR48111:SF1">
    <property type="entry name" value="TWO-COMPONENT RESPONSE REGULATOR ORR33"/>
    <property type="match status" value="1"/>
</dbReference>
<dbReference type="RefSeq" id="WP_025410455.1">
    <property type="nucleotide sequence ID" value="NZ_CP007128.1"/>
</dbReference>
<dbReference type="SMART" id="SM00862">
    <property type="entry name" value="Trans_reg_C"/>
    <property type="match status" value="1"/>
</dbReference>
<keyword evidence="3" id="KW-0902">Two-component regulatory system</keyword>
<dbReference type="GO" id="GO:0032993">
    <property type="term" value="C:protein-DNA complex"/>
    <property type="evidence" value="ECO:0007669"/>
    <property type="project" value="TreeGrafter"/>
</dbReference>
<dbReference type="Proteomes" id="UP000019151">
    <property type="component" value="Chromosome"/>
</dbReference>
<evidence type="ECO:0000256" key="7">
    <source>
        <dbReference type="ARBA" id="ARBA00024735"/>
    </source>
</evidence>
<dbReference type="GO" id="GO:0000156">
    <property type="term" value="F:phosphorelay response regulator activity"/>
    <property type="evidence" value="ECO:0007669"/>
    <property type="project" value="TreeGrafter"/>
</dbReference>
<dbReference type="FunFam" id="3.40.50.2300:FF:000001">
    <property type="entry name" value="DNA-binding response regulator PhoB"/>
    <property type="match status" value="1"/>
</dbReference>
<keyword evidence="5 9" id="KW-0238">DNA-binding</keyword>
<dbReference type="FunCoup" id="W0RHQ2">
    <property type="interactions" value="183"/>
</dbReference>
<dbReference type="Pfam" id="PF00486">
    <property type="entry name" value="Trans_reg_C"/>
    <property type="match status" value="1"/>
</dbReference>
<dbReference type="SMART" id="SM00448">
    <property type="entry name" value="REC"/>
    <property type="match status" value="1"/>
</dbReference>
<dbReference type="STRING" id="861299.J421_1396"/>
<feature type="modified residue" description="4-aspartylphosphate" evidence="8">
    <location>
        <position position="51"/>
    </location>
</feature>
<protein>
    <recommendedName>
        <fullName evidence="1">Phosphate regulon transcriptional regulatory protein PhoB</fullName>
    </recommendedName>
</protein>
<accession>W0RHQ2</accession>
<evidence type="ECO:0000256" key="4">
    <source>
        <dbReference type="ARBA" id="ARBA00023015"/>
    </source>
</evidence>
<evidence type="ECO:0000256" key="2">
    <source>
        <dbReference type="ARBA" id="ARBA00022553"/>
    </source>
</evidence>
<dbReference type="CDD" id="cd00383">
    <property type="entry name" value="trans_reg_C"/>
    <property type="match status" value="1"/>
</dbReference>
<dbReference type="PROSITE" id="PS51755">
    <property type="entry name" value="OMPR_PHOB"/>
    <property type="match status" value="1"/>
</dbReference>
<keyword evidence="6" id="KW-0804">Transcription</keyword>
<dbReference type="GO" id="GO:0006355">
    <property type="term" value="P:regulation of DNA-templated transcription"/>
    <property type="evidence" value="ECO:0007669"/>
    <property type="project" value="InterPro"/>
</dbReference>
<reference evidence="12 13" key="1">
    <citation type="journal article" date="2014" name="Genome Announc.">
        <title>Genome Sequence and Methylome of Soil Bacterium Gemmatirosa kalamazoonensis KBS708T, a Member of the Rarely Cultivated Gemmatimonadetes Phylum.</title>
        <authorList>
            <person name="Debruyn J.M."/>
            <person name="Radosevich M."/>
            <person name="Wommack K.E."/>
            <person name="Polson S.W."/>
            <person name="Hauser L.J."/>
            <person name="Fawaz M.N."/>
            <person name="Korlach J."/>
            <person name="Tsai Y.C."/>
        </authorList>
    </citation>
    <scope>NUCLEOTIDE SEQUENCE [LARGE SCALE GENOMIC DNA]</scope>
    <source>
        <strain evidence="12 13">KBS708</strain>
    </source>
</reference>
<dbReference type="eggNOG" id="COG0745">
    <property type="taxonomic scope" value="Bacteria"/>
</dbReference>
<proteinExistence type="predicted"/>
<dbReference type="Pfam" id="PF00072">
    <property type="entry name" value="Response_reg"/>
    <property type="match status" value="1"/>
</dbReference>
<keyword evidence="4" id="KW-0805">Transcription regulation</keyword>
<dbReference type="CDD" id="cd17574">
    <property type="entry name" value="REC_OmpR"/>
    <property type="match status" value="1"/>
</dbReference>
<evidence type="ECO:0000313" key="13">
    <source>
        <dbReference type="Proteomes" id="UP000019151"/>
    </source>
</evidence>
<feature type="domain" description="OmpR/PhoB-type" evidence="11">
    <location>
        <begin position="134"/>
        <end position="233"/>
    </location>
</feature>
<dbReference type="InParanoid" id="W0RHQ2"/>
<dbReference type="HOGENOM" id="CLU_000445_30_4_0"/>
<dbReference type="PROSITE" id="PS50110">
    <property type="entry name" value="RESPONSE_REGULATORY"/>
    <property type="match status" value="1"/>
</dbReference>
<dbReference type="Gene3D" id="6.10.250.690">
    <property type="match status" value="1"/>
</dbReference>
<organism evidence="12 13">
    <name type="scientific">Gemmatirosa kalamazoonensis</name>
    <dbReference type="NCBI Taxonomy" id="861299"/>
    <lineage>
        <taxon>Bacteria</taxon>
        <taxon>Pseudomonadati</taxon>
        <taxon>Gemmatimonadota</taxon>
        <taxon>Gemmatimonadia</taxon>
        <taxon>Gemmatimonadales</taxon>
        <taxon>Gemmatimonadaceae</taxon>
        <taxon>Gemmatirosa</taxon>
    </lineage>
</organism>
<dbReference type="Gene3D" id="1.10.10.10">
    <property type="entry name" value="Winged helix-like DNA-binding domain superfamily/Winged helix DNA-binding domain"/>
    <property type="match status" value="1"/>
</dbReference>
<keyword evidence="13" id="KW-1185">Reference proteome</keyword>
<dbReference type="EMBL" id="CP007128">
    <property type="protein sequence ID" value="AHG88933.1"/>
    <property type="molecule type" value="Genomic_DNA"/>
</dbReference>
<dbReference type="InterPro" id="IPR001789">
    <property type="entry name" value="Sig_transdc_resp-reg_receiver"/>
</dbReference>
<comment type="function">
    <text evidence="7">This protein is a positive regulator for the phosphate regulon. Transcription of this operon is positively regulated by PhoB and PhoR when phosphate is limited.</text>
</comment>
<dbReference type="FunFam" id="1.10.10.10:FF:000018">
    <property type="entry name" value="DNA-binding response regulator ResD"/>
    <property type="match status" value="1"/>
</dbReference>
<dbReference type="InterPro" id="IPR039420">
    <property type="entry name" value="WalR-like"/>
</dbReference>
<evidence type="ECO:0000256" key="8">
    <source>
        <dbReference type="PROSITE-ProRule" id="PRU00169"/>
    </source>
</evidence>
<dbReference type="GO" id="GO:0000976">
    <property type="term" value="F:transcription cis-regulatory region binding"/>
    <property type="evidence" value="ECO:0007669"/>
    <property type="project" value="TreeGrafter"/>
</dbReference>
<feature type="domain" description="Response regulatory" evidence="10">
    <location>
        <begin position="2"/>
        <end position="116"/>
    </location>
</feature>
<dbReference type="InterPro" id="IPR001867">
    <property type="entry name" value="OmpR/PhoB-type_DNA-bd"/>
</dbReference>
<name>W0RHQ2_9BACT</name>
<dbReference type="SUPFAM" id="SSF46894">
    <property type="entry name" value="C-terminal effector domain of the bipartite response regulators"/>
    <property type="match status" value="1"/>
</dbReference>
<evidence type="ECO:0000259" key="10">
    <source>
        <dbReference type="PROSITE" id="PS50110"/>
    </source>
</evidence>
<dbReference type="InterPro" id="IPR011006">
    <property type="entry name" value="CheY-like_superfamily"/>
</dbReference>
<sequence>MRILLVEDNDDLAFGLRRTLEGEGYDVAVAADGPSGIRAALDARPDLVILDVMLPGVDGFGVLRALRERGMTAPVLMLTARGDETDKVHGFGLGADDYVTKPFGLSELVARVGALLRRARPAEPPNAPNADGADETLGFDDVVIDPRSRVVTRGGERVALTPKEFDLLLTFVRRPGEVLSRVSLLRDVWGHAADVLTRTVDIHVAELRRKLERVPAHPRHLVTVWKAGYRFDP</sequence>
<evidence type="ECO:0000256" key="5">
    <source>
        <dbReference type="ARBA" id="ARBA00023125"/>
    </source>
</evidence>
<dbReference type="KEGG" id="gba:J421_1396"/>
<dbReference type="InterPro" id="IPR036388">
    <property type="entry name" value="WH-like_DNA-bd_sf"/>
</dbReference>
<evidence type="ECO:0000259" key="11">
    <source>
        <dbReference type="PROSITE" id="PS51755"/>
    </source>
</evidence>
<dbReference type="AlphaFoldDB" id="W0RHQ2"/>
<evidence type="ECO:0000256" key="1">
    <source>
        <dbReference type="ARBA" id="ARBA00013332"/>
    </source>
</evidence>
<keyword evidence="2 8" id="KW-0597">Phosphoprotein</keyword>
<dbReference type="InterPro" id="IPR016032">
    <property type="entry name" value="Sig_transdc_resp-reg_C-effctor"/>
</dbReference>
<dbReference type="OrthoDB" id="9790442at2"/>
<evidence type="ECO:0000256" key="9">
    <source>
        <dbReference type="PROSITE-ProRule" id="PRU01091"/>
    </source>
</evidence>
<dbReference type="SUPFAM" id="SSF52172">
    <property type="entry name" value="CheY-like"/>
    <property type="match status" value="1"/>
</dbReference>
<evidence type="ECO:0000256" key="6">
    <source>
        <dbReference type="ARBA" id="ARBA00023163"/>
    </source>
</evidence>